<evidence type="ECO:0008006" key="2">
    <source>
        <dbReference type="Google" id="ProtNLM"/>
    </source>
</evidence>
<dbReference type="DNASU" id="2741727"/>
<gene>
    <name evidence="1" type="ORF">HMPREF9726_01542</name>
</gene>
<dbReference type="InterPro" id="IPR005585">
    <property type="entry name" value="DUF327"/>
</dbReference>
<dbReference type="PATRIC" id="fig|999432.5.peg.1598"/>
<dbReference type="SUPFAM" id="SSF158397">
    <property type="entry name" value="TM1646-like"/>
    <property type="match status" value="1"/>
</dbReference>
<protein>
    <recommendedName>
        <fullName evidence="2">DUF327 domain-containing protein</fullName>
    </recommendedName>
</protein>
<dbReference type="Pfam" id="PF03885">
    <property type="entry name" value="DUF327"/>
    <property type="match status" value="1"/>
</dbReference>
<accession>A0A0E2E4I8</accession>
<reference evidence="1" key="1">
    <citation type="submission" date="2012-01" db="EMBL/GenBank/DDBJ databases">
        <title>The Genome Sequence of Treponema denticola H-22.</title>
        <authorList>
            <consortium name="The Broad Institute Genome Sequencing Platform"/>
            <person name="Earl A."/>
            <person name="Ward D."/>
            <person name="Feldgarden M."/>
            <person name="Gevers D."/>
            <person name="Blanton J.M."/>
            <person name="Fenno C.J."/>
            <person name="Baranova O.V."/>
            <person name="Mathney J."/>
            <person name="Dewhirst F.E."/>
            <person name="Izard J."/>
            <person name="Young S.K."/>
            <person name="Zeng Q."/>
            <person name="Gargeya S."/>
            <person name="Fitzgerald M."/>
            <person name="Haas B."/>
            <person name="Abouelleil A."/>
            <person name="Alvarado L."/>
            <person name="Arachchi H.M."/>
            <person name="Berlin A."/>
            <person name="Chapman S.B."/>
            <person name="Gearin G."/>
            <person name="Goldberg J."/>
            <person name="Griggs A."/>
            <person name="Gujja S."/>
            <person name="Hansen M."/>
            <person name="Heiman D."/>
            <person name="Howarth C."/>
            <person name="Larimer J."/>
            <person name="Lui A."/>
            <person name="MacDonald P.J.P."/>
            <person name="McCowen C."/>
            <person name="Montmayeur A."/>
            <person name="Murphy C."/>
            <person name="Neiman D."/>
            <person name="Pearson M."/>
            <person name="Priest M."/>
            <person name="Roberts A."/>
            <person name="Saif S."/>
            <person name="Shea T."/>
            <person name="Sisk P."/>
            <person name="Stolte C."/>
            <person name="Sykes S."/>
            <person name="Wortman J."/>
            <person name="Nusbaum C."/>
            <person name="Birren B."/>
        </authorList>
    </citation>
    <scope>NUCLEOTIDE SEQUENCE [LARGE SCALE GENOMIC DNA]</scope>
    <source>
        <strain evidence="1">H-22</strain>
    </source>
</reference>
<dbReference type="AlphaFoldDB" id="A0A0E2E4I8"/>
<sequence length="186" mass="20925">MGNSVDTSNYVSALNTAAPLIAKDSHIQKNQTRKTENTKVKKQKTFLDTILDSNIQESEESYYEKKLEGLNPEERKKAVDDILAVLQDEVYSSGANLAENVNEETINKYKKAVKSFVNFALQHSLNVKAVTSGGLNPLKQRNYVIVKVIDEKIDKLTQELLFNQLEKLQILAKLDEIKGLLVNLTT</sequence>
<proteinExistence type="predicted"/>
<dbReference type="InterPro" id="IPR024042">
    <property type="entry name" value="TM1646-like_dom_sf"/>
</dbReference>
<dbReference type="EMBL" id="AGDV01000012">
    <property type="protein sequence ID" value="EMB33181.1"/>
    <property type="molecule type" value="Genomic_DNA"/>
</dbReference>
<dbReference type="HOGENOM" id="CLU_125011_1_0_12"/>
<dbReference type="Gene3D" id="1.20.120.490">
    <property type="entry name" value="Hypothetical protein TM1646-like domain"/>
    <property type="match status" value="1"/>
</dbReference>
<dbReference type="SMR" id="A0A0E2E4I8"/>
<comment type="caution">
    <text evidence="1">The sequence shown here is derived from an EMBL/GenBank/DDBJ whole genome shotgun (WGS) entry which is preliminary data.</text>
</comment>
<evidence type="ECO:0000313" key="1">
    <source>
        <dbReference type="EMBL" id="EMB33181.1"/>
    </source>
</evidence>
<dbReference type="Proteomes" id="UP000011705">
    <property type="component" value="Chromosome"/>
</dbReference>
<name>A0A0E2E4I8_TREDN</name>
<dbReference type="GeneID" id="2741727"/>
<organism evidence="1">
    <name type="scientific">Treponema denticola H-22</name>
    <dbReference type="NCBI Taxonomy" id="999432"/>
    <lineage>
        <taxon>Bacteria</taxon>
        <taxon>Pseudomonadati</taxon>
        <taxon>Spirochaetota</taxon>
        <taxon>Spirochaetia</taxon>
        <taxon>Spirochaetales</taxon>
        <taxon>Treponemataceae</taxon>
        <taxon>Treponema</taxon>
    </lineage>
</organism>
<dbReference type="RefSeq" id="WP_002666717.1">
    <property type="nucleotide sequence ID" value="NZ_CM001795.1"/>
</dbReference>